<evidence type="ECO:0000256" key="4">
    <source>
        <dbReference type="ARBA" id="ARBA00022989"/>
    </source>
</evidence>
<keyword evidence="3" id="KW-0812">Transmembrane</keyword>
<keyword evidence="5" id="KW-0333">Golgi apparatus</keyword>
<dbReference type="PANTHER" id="PTHR12137:SF54">
    <property type="entry name" value="CARBOHYDRATE SULFOTRANSFERASE"/>
    <property type="match status" value="1"/>
</dbReference>
<reference evidence="8 9" key="1">
    <citation type="journal article" date="2015" name="Antonie Van Leeuwenhoek">
        <title>Thioclava indica sp. nov., isolated from surface seawater of the Indian Ocean.</title>
        <authorList>
            <person name="Liu Y."/>
            <person name="Lai Q."/>
            <person name="Du J."/>
            <person name="Xu H."/>
            <person name="Jiang L."/>
            <person name="Shao Z."/>
        </authorList>
    </citation>
    <scope>NUCLEOTIDE SEQUENCE [LARGE SCALE GENOMIC DNA]</scope>
    <source>
        <strain evidence="8 9">DT23-4</strain>
    </source>
</reference>
<comment type="caution">
    <text evidence="8">The sequence shown here is derived from an EMBL/GenBank/DDBJ whole genome shotgun (WGS) entry which is preliminary data.</text>
</comment>
<evidence type="ECO:0000256" key="2">
    <source>
        <dbReference type="ARBA" id="ARBA00022679"/>
    </source>
</evidence>
<evidence type="ECO:0000256" key="1">
    <source>
        <dbReference type="ARBA" id="ARBA00004323"/>
    </source>
</evidence>
<dbReference type="SUPFAM" id="SSF52540">
    <property type="entry name" value="P-loop containing nucleoside triphosphate hydrolases"/>
    <property type="match status" value="1"/>
</dbReference>
<dbReference type="Pfam" id="PF03567">
    <property type="entry name" value="Sulfotransfer_2"/>
    <property type="match status" value="1"/>
</dbReference>
<evidence type="ECO:0008006" key="10">
    <source>
        <dbReference type="Google" id="ProtNLM"/>
    </source>
</evidence>
<organism evidence="8 9">
    <name type="scientific">Thioclava indica</name>
    <dbReference type="NCBI Taxonomy" id="1353528"/>
    <lineage>
        <taxon>Bacteria</taxon>
        <taxon>Pseudomonadati</taxon>
        <taxon>Pseudomonadota</taxon>
        <taxon>Alphaproteobacteria</taxon>
        <taxon>Rhodobacterales</taxon>
        <taxon>Paracoccaceae</taxon>
        <taxon>Thioclava</taxon>
    </lineage>
</organism>
<keyword evidence="2" id="KW-0808">Transferase</keyword>
<proteinExistence type="predicted"/>
<keyword evidence="7" id="KW-0325">Glycoprotein</keyword>
<dbReference type="GO" id="GO:0008146">
    <property type="term" value="F:sulfotransferase activity"/>
    <property type="evidence" value="ECO:0007669"/>
    <property type="project" value="InterPro"/>
</dbReference>
<dbReference type="InterPro" id="IPR005331">
    <property type="entry name" value="Sulfotransferase"/>
</dbReference>
<name>A0A074JVM1_9RHOB</name>
<dbReference type="AlphaFoldDB" id="A0A074JVM1"/>
<dbReference type="Gene3D" id="3.40.50.300">
    <property type="entry name" value="P-loop containing nucleotide triphosphate hydrolases"/>
    <property type="match status" value="1"/>
</dbReference>
<keyword evidence="9" id="KW-1185">Reference proteome</keyword>
<protein>
    <recommendedName>
        <fullName evidence="10">Sulfotransferase family protein</fullName>
    </recommendedName>
</protein>
<dbReference type="STRING" id="1353528.DT23_01800"/>
<gene>
    <name evidence="8" type="ORF">DT23_01800</name>
</gene>
<comment type="subcellular location">
    <subcellularLocation>
        <location evidence="1">Golgi apparatus membrane</location>
        <topology evidence="1">Single-pass type II membrane protein</topology>
    </subcellularLocation>
</comment>
<accession>A0A074JVM1</accession>
<evidence type="ECO:0000313" key="8">
    <source>
        <dbReference type="EMBL" id="KEO61731.1"/>
    </source>
</evidence>
<evidence type="ECO:0000256" key="3">
    <source>
        <dbReference type="ARBA" id="ARBA00022692"/>
    </source>
</evidence>
<dbReference type="InterPro" id="IPR018011">
    <property type="entry name" value="Carb_sulfotrans_8-10"/>
</dbReference>
<keyword evidence="6" id="KW-0472">Membrane</keyword>
<sequence>MLVDHRAKLISISVPKTGSTSIHHALKRALGAKNEVKSKLAPVYHLNAEDIRKIIGPQTFDSYFSFGVTRNPFDRMVSLYHDFHDQRGVIKADTFEDFILNRFDEAWSQQLHFLPQSFFLHAASGQVTSKAYRFEDGLENILANIVDRLGLENVAIGHARKSERNKWQDYYSNTKTADVVRKVYASDFEAFNYATEVQ</sequence>
<dbReference type="InterPro" id="IPR027417">
    <property type="entry name" value="P-loop_NTPase"/>
</dbReference>
<evidence type="ECO:0000313" key="9">
    <source>
        <dbReference type="Proteomes" id="UP000027471"/>
    </source>
</evidence>
<dbReference type="eggNOG" id="ENOG502ZBZ7">
    <property type="taxonomic scope" value="Bacteria"/>
</dbReference>
<dbReference type="EMBL" id="AUNB01000001">
    <property type="protein sequence ID" value="KEO61731.1"/>
    <property type="molecule type" value="Genomic_DNA"/>
</dbReference>
<evidence type="ECO:0000256" key="5">
    <source>
        <dbReference type="ARBA" id="ARBA00023034"/>
    </source>
</evidence>
<evidence type="ECO:0000256" key="6">
    <source>
        <dbReference type="ARBA" id="ARBA00023136"/>
    </source>
</evidence>
<dbReference type="PANTHER" id="PTHR12137">
    <property type="entry name" value="CARBOHYDRATE SULFOTRANSFERASE"/>
    <property type="match status" value="1"/>
</dbReference>
<dbReference type="GO" id="GO:0016020">
    <property type="term" value="C:membrane"/>
    <property type="evidence" value="ECO:0007669"/>
    <property type="project" value="InterPro"/>
</dbReference>
<dbReference type="Proteomes" id="UP000027471">
    <property type="component" value="Unassembled WGS sequence"/>
</dbReference>
<dbReference type="GO" id="GO:0016051">
    <property type="term" value="P:carbohydrate biosynthetic process"/>
    <property type="evidence" value="ECO:0007669"/>
    <property type="project" value="InterPro"/>
</dbReference>
<dbReference type="RefSeq" id="WP_038127489.1">
    <property type="nucleotide sequence ID" value="NZ_AUNB01000001.1"/>
</dbReference>
<keyword evidence="4" id="KW-1133">Transmembrane helix</keyword>
<evidence type="ECO:0000256" key="7">
    <source>
        <dbReference type="ARBA" id="ARBA00023180"/>
    </source>
</evidence>